<dbReference type="EMBL" id="UZAE01012987">
    <property type="protein sequence ID" value="VDO07697.1"/>
    <property type="molecule type" value="Genomic_DNA"/>
</dbReference>
<evidence type="ECO:0000313" key="3">
    <source>
        <dbReference type="Proteomes" id="UP000278807"/>
    </source>
</evidence>
<feature type="compositionally biased region" description="Low complexity" evidence="1">
    <location>
        <begin position="18"/>
        <end position="41"/>
    </location>
</feature>
<evidence type="ECO:0000313" key="2">
    <source>
        <dbReference type="EMBL" id="VDO07697.1"/>
    </source>
</evidence>
<reference evidence="4" key="1">
    <citation type="submission" date="2017-02" db="UniProtKB">
        <authorList>
            <consortium name="WormBaseParasite"/>
        </authorList>
    </citation>
    <scope>IDENTIFICATION</scope>
</reference>
<protein>
    <submittedName>
        <fullName evidence="4">Similar to</fullName>
    </submittedName>
</protein>
<accession>A0A0R3TRU5</accession>
<dbReference type="OrthoDB" id="6280324at2759"/>
<feature type="compositionally biased region" description="Low complexity" evidence="1">
    <location>
        <begin position="99"/>
        <end position="109"/>
    </location>
</feature>
<sequence>MTGIGWNFGDNVSAAPPSSSIVGSGWSSNYASSPLQSSNPLQQPPSRPMGIGFVFDEPRAPMTPQAPPVNQNPHHLGVADNLAKRSQSMNVPQRPPPSRQRNPNPYSSSFEVVTPGGDTANVPGKALSAMNSRPSSRSDAYERGLNDMAELMTTVDIDEAEKRRIRERFALD</sequence>
<dbReference type="Proteomes" id="UP000278807">
    <property type="component" value="Unassembled WGS sequence"/>
</dbReference>
<feature type="region of interest" description="Disordered" evidence="1">
    <location>
        <begin position="1"/>
        <end position="140"/>
    </location>
</feature>
<feature type="compositionally biased region" description="Polar residues" evidence="1">
    <location>
        <begin position="129"/>
        <end position="138"/>
    </location>
</feature>
<reference evidence="2 3" key="2">
    <citation type="submission" date="2018-11" db="EMBL/GenBank/DDBJ databases">
        <authorList>
            <consortium name="Pathogen Informatics"/>
        </authorList>
    </citation>
    <scope>NUCLEOTIDE SEQUENCE [LARGE SCALE GENOMIC DNA]</scope>
</reference>
<proteinExistence type="predicted"/>
<keyword evidence="3" id="KW-1185">Reference proteome</keyword>
<gene>
    <name evidence="2" type="ORF">HNAJ_LOCUS10328</name>
</gene>
<dbReference type="AlphaFoldDB" id="A0A0R3TRU5"/>
<evidence type="ECO:0000313" key="4">
    <source>
        <dbReference type="WBParaSite" id="HNAJ_0001033301-mRNA-1"/>
    </source>
</evidence>
<organism evidence="4">
    <name type="scientific">Rodentolepis nana</name>
    <name type="common">Dwarf tapeworm</name>
    <name type="synonym">Hymenolepis nana</name>
    <dbReference type="NCBI Taxonomy" id="102285"/>
    <lineage>
        <taxon>Eukaryota</taxon>
        <taxon>Metazoa</taxon>
        <taxon>Spiralia</taxon>
        <taxon>Lophotrochozoa</taxon>
        <taxon>Platyhelminthes</taxon>
        <taxon>Cestoda</taxon>
        <taxon>Eucestoda</taxon>
        <taxon>Cyclophyllidea</taxon>
        <taxon>Hymenolepididae</taxon>
        <taxon>Rodentolepis</taxon>
    </lineage>
</organism>
<dbReference type="WBParaSite" id="HNAJ_0001033301-mRNA-1">
    <property type="protein sequence ID" value="HNAJ_0001033301-mRNA-1"/>
    <property type="gene ID" value="HNAJ_0001033301"/>
</dbReference>
<evidence type="ECO:0000256" key="1">
    <source>
        <dbReference type="SAM" id="MobiDB-lite"/>
    </source>
</evidence>
<name>A0A0R3TRU5_RODNA</name>